<dbReference type="GO" id="GO:0005737">
    <property type="term" value="C:cytoplasm"/>
    <property type="evidence" value="ECO:0007669"/>
    <property type="project" value="TreeGrafter"/>
</dbReference>
<feature type="compositionally biased region" description="Basic and acidic residues" evidence="1">
    <location>
        <begin position="773"/>
        <end position="783"/>
    </location>
</feature>
<accession>A0A9W9VPI3</accession>
<dbReference type="SUPFAM" id="SSF48371">
    <property type="entry name" value="ARM repeat"/>
    <property type="match status" value="1"/>
</dbReference>
<dbReference type="InterPro" id="IPR011989">
    <property type="entry name" value="ARM-like"/>
</dbReference>
<name>A0A9W9VPI3_9EURO</name>
<protein>
    <submittedName>
        <fullName evidence="3">Armadillo-like helical</fullName>
    </submittedName>
</protein>
<dbReference type="GeneID" id="81373032"/>
<keyword evidence="4" id="KW-1185">Reference proteome</keyword>
<feature type="region of interest" description="Disordered" evidence="1">
    <location>
        <begin position="757"/>
        <end position="786"/>
    </location>
</feature>
<dbReference type="InterPro" id="IPR057566">
    <property type="entry name" value="TPR_TTI1_N"/>
</dbReference>
<dbReference type="PANTHER" id="PTHR18460:SF3">
    <property type="entry name" value="TELO2-INTERACTING PROTEIN 1 HOMOLOG"/>
    <property type="match status" value="1"/>
</dbReference>
<feature type="compositionally biased region" description="Basic and acidic residues" evidence="1">
    <location>
        <begin position="805"/>
        <end position="814"/>
    </location>
</feature>
<dbReference type="InterPro" id="IPR049362">
    <property type="entry name" value="TTI1_rpt"/>
</dbReference>
<dbReference type="Proteomes" id="UP001147747">
    <property type="component" value="Unassembled WGS sequence"/>
</dbReference>
<proteinExistence type="predicted"/>
<feature type="region of interest" description="Disordered" evidence="1">
    <location>
        <begin position="960"/>
        <end position="979"/>
    </location>
</feature>
<feature type="domain" description="TTI1 N-terminal TPR" evidence="2">
    <location>
        <begin position="9"/>
        <end position="346"/>
    </location>
</feature>
<evidence type="ECO:0000313" key="3">
    <source>
        <dbReference type="EMBL" id="KAJ5386874.1"/>
    </source>
</evidence>
<dbReference type="InterPro" id="IPR052587">
    <property type="entry name" value="TELO2-interacting_protein_1"/>
</dbReference>
<dbReference type="Pfam" id="PF21547">
    <property type="entry name" value="TTI1"/>
    <property type="match status" value="1"/>
</dbReference>
<evidence type="ECO:0000313" key="4">
    <source>
        <dbReference type="Proteomes" id="UP001147747"/>
    </source>
</evidence>
<feature type="region of interest" description="Disordered" evidence="1">
    <location>
        <begin position="795"/>
        <end position="814"/>
    </location>
</feature>
<feature type="region of interest" description="Disordered" evidence="1">
    <location>
        <begin position="882"/>
        <end position="906"/>
    </location>
</feature>
<dbReference type="AlphaFoldDB" id="A0A9W9VPI3"/>
<dbReference type="EMBL" id="JAPZBU010000009">
    <property type="protein sequence ID" value="KAJ5386874.1"/>
    <property type="molecule type" value="Genomic_DNA"/>
</dbReference>
<organism evidence="3 4">
    <name type="scientific">Penicillium cosmopolitanum</name>
    <dbReference type="NCBI Taxonomy" id="1131564"/>
    <lineage>
        <taxon>Eukaryota</taxon>
        <taxon>Fungi</taxon>
        <taxon>Dikarya</taxon>
        <taxon>Ascomycota</taxon>
        <taxon>Pezizomycotina</taxon>
        <taxon>Eurotiomycetes</taxon>
        <taxon>Eurotiomycetidae</taxon>
        <taxon>Eurotiales</taxon>
        <taxon>Aspergillaceae</taxon>
        <taxon>Penicillium</taxon>
    </lineage>
</organism>
<evidence type="ECO:0000256" key="1">
    <source>
        <dbReference type="SAM" id="MobiDB-lite"/>
    </source>
</evidence>
<gene>
    <name evidence="3" type="ORF">N7509_009415</name>
</gene>
<comment type="caution">
    <text evidence="3">The sequence shown here is derived from an EMBL/GenBank/DDBJ whole genome shotgun (WGS) entry which is preliminary data.</text>
</comment>
<dbReference type="PANTHER" id="PTHR18460">
    <property type="entry name" value="TEL2 INTERACTING PROTEIN 1 TTI1 FAMILY MEMBER"/>
    <property type="match status" value="1"/>
</dbReference>
<dbReference type="OrthoDB" id="6781668at2759"/>
<dbReference type="InterPro" id="IPR016024">
    <property type="entry name" value="ARM-type_fold"/>
</dbReference>
<sequence length="1137" mass="125864">METQRQETFKQLRPPCVELSSIGLSFRGNQASAQDVIRAVQPLHDVLELLAGKNALDEKLAEYAFFPLTHIFNQTQRLPARCLEIAVHSLQILVDSGYRKQLSPALGKQLIILLTLVVAGSPNKVEGKQDLPKAQASEELAIAGFDCMRSIFNVLEGPVAEKTIFHEIGTATVVDQSVYMLLEGLVDERSDDVCLAAAKALNALYARITDRVVLASIMPRTVSALAKVVRPTTQARRSYKLLEVSIQILNYLLKSVLNDRVAIAEEPRPSLTKEDGLVLDDSWLKATTTQIKLALANIIQIRRHQRLEVQTAMLDLCVMIIEDCPETLKDSLQIMIETAVVLADKEEEGSNHAYNTVYHLATSYPVVLETLKESLHTWLTSFPRIMQSNDESAKQWGIRQISTVFQILSQVQSQSDLLTASLATGLCDSVSAVVKKDTTALQPLTSANVGNMNSEILGSDAESMVFPPVLLEHRSQQATLKDLRALMTRLNLSESGNEITRSIVNRLHSSAENTIIAPFWLALTSLRAQKHHASAFDDFISDDQLENSLAGPNRAGMVEELYFVALSILNDIPADGSGDWRTSALALEAVALQAQQLGEDFRPELIDALYPTLQLLASNNPNLQRHAMTCLKILTTACNYQNTGSMIIENVDYLVNSVLFMMVKLCGAPLIPYLDDLVDSVFGILDMYHGYPKLVEMMFKTLAAIVQEGSKKPSLLTIDDGRQDGSFDSRKVQHQHLSVATLVADIVRRREKLSNVVNEDVEADDNISHPKKPWSETYDKPEPEPETIEELLNKAESDEPLPPPKEPEDTEKPLSKTHSLLLHIVKSIPTHLSSPSPYLRRSLLTILIDVLPTLSQNENSFLPLVNDLWTSVASRVIFPSSLGSDSSSNSLIARSSTGDSSSTPDTHAFQEETFVITTACQAMEAMCKGAGDFMGSRIETEFPRWERLYNTVWAKVRQDSENVNERRAQQQKGKLDTQLTAQTTESSLSIASSLALSSTASGSSGSRAFTPHHALWRALISLFLTVLSHVRLQPEVGDRICGMLGSWIALYVGPEYYFLPSRRDTAHSEDTSKQSILQSVETAIQAMETWNADLTWFIFVGQLNRVPANSVPVQRTPGPSMFAEFRGEKMQFAAVVF</sequence>
<dbReference type="Pfam" id="PF24173">
    <property type="entry name" value="TPR_TTI1_N"/>
    <property type="match status" value="1"/>
</dbReference>
<reference evidence="3" key="2">
    <citation type="journal article" date="2023" name="IMA Fungus">
        <title>Comparative genomic study of the Penicillium genus elucidates a diverse pangenome and 15 lateral gene transfer events.</title>
        <authorList>
            <person name="Petersen C."/>
            <person name="Sorensen T."/>
            <person name="Nielsen M.R."/>
            <person name="Sondergaard T.E."/>
            <person name="Sorensen J.L."/>
            <person name="Fitzpatrick D.A."/>
            <person name="Frisvad J.C."/>
            <person name="Nielsen K.L."/>
        </authorList>
    </citation>
    <scope>NUCLEOTIDE SEQUENCE</scope>
    <source>
        <strain evidence="3">IBT 29677</strain>
    </source>
</reference>
<dbReference type="Gene3D" id="1.25.10.10">
    <property type="entry name" value="Leucine-rich Repeat Variant"/>
    <property type="match status" value="1"/>
</dbReference>
<dbReference type="RefSeq" id="XP_056484672.1">
    <property type="nucleotide sequence ID" value="XM_056634052.1"/>
</dbReference>
<evidence type="ECO:0000259" key="2">
    <source>
        <dbReference type="Pfam" id="PF24173"/>
    </source>
</evidence>
<reference evidence="3" key="1">
    <citation type="submission" date="2022-12" db="EMBL/GenBank/DDBJ databases">
        <authorList>
            <person name="Petersen C."/>
        </authorList>
    </citation>
    <scope>NUCLEOTIDE SEQUENCE</scope>
    <source>
        <strain evidence="3">IBT 29677</strain>
    </source>
</reference>